<feature type="non-terminal residue" evidence="2">
    <location>
        <position position="77"/>
    </location>
</feature>
<sequence>MKNFTLLLSICLSLVSFSALAHNGVDHSKGDSTKTVALTSSEAFNFARHVIRIGITSERLADSWKESENLSAETITV</sequence>
<evidence type="ECO:0000313" key="3">
    <source>
        <dbReference type="Proteomes" id="UP000218172"/>
    </source>
</evidence>
<dbReference type="Proteomes" id="UP000218172">
    <property type="component" value="Unassembled WGS sequence"/>
</dbReference>
<dbReference type="AlphaFoldDB" id="A0A2A4MRR5"/>
<feature type="chain" id="PRO_5012381759" evidence="1">
    <location>
        <begin position="22"/>
        <end position="77"/>
    </location>
</feature>
<accession>A0A2A4MRR5</accession>
<name>A0A2A4MRR5_9GAMM</name>
<protein>
    <submittedName>
        <fullName evidence="2">Uncharacterized protein</fullName>
    </submittedName>
</protein>
<comment type="caution">
    <text evidence="2">The sequence shown here is derived from an EMBL/GenBank/DDBJ whole genome shotgun (WGS) entry which is preliminary data.</text>
</comment>
<proteinExistence type="predicted"/>
<evidence type="ECO:0000313" key="2">
    <source>
        <dbReference type="EMBL" id="PCH62623.1"/>
    </source>
</evidence>
<dbReference type="EMBL" id="NVQR01000036">
    <property type="protein sequence ID" value="PCH62623.1"/>
    <property type="molecule type" value="Genomic_DNA"/>
</dbReference>
<reference evidence="3" key="1">
    <citation type="submission" date="2017-08" db="EMBL/GenBank/DDBJ databases">
        <title>A dynamic microbial community with high functional redundancy inhabits the cold, oxic subseafloor aquifer.</title>
        <authorList>
            <person name="Tully B.J."/>
            <person name="Wheat C.G."/>
            <person name="Glazer B.T."/>
            <person name="Huber J.A."/>
        </authorList>
    </citation>
    <scope>NUCLEOTIDE SEQUENCE [LARGE SCALE GENOMIC DNA]</scope>
</reference>
<feature type="signal peptide" evidence="1">
    <location>
        <begin position="1"/>
        <end position="21"/>
    </location>
</feature>
<organism evidence="2 3">
    <name type="scientific">SAR86 cluster bacterium</name>
    <dbReference type="NCBI Taxonomy" id="2030880"/>
    <lineage>
        <taxon>Bacteria</taxon>
        <taxon>Pseudomonadati</taxon>
        <taxon>Pseudomonadota</taxon>
        <taxon>Gammaproteobacteria</taxon>
        <taxon>SAR86 cluster</taxon>
    </lineage>
</organism>
<gene>
    <name evidence="2" type="ORF">COC19_02625</name>
</gene>
<keyword evidence="1" id="KW-0732">Signal</keyword>
<evidence type="ECO:0000256" key="1">
    <source>
        <dbReference type="SAM" id="SignalP"/>
    </source>
</evidence>